<dbReference type="Proteomes" id="UP000198983">
    <property type="component" value="Chromosome I"/>
</dbReference>
<accession>A0A1H1PCM4</accession>
<evidence type="ECO:0000313" key="2">
    <source>
        <dbReference type="Proteomes" id="UP000198983"/>
    </source>
</evidence>
<gene>
    <name evidence="1" type="ORF">SAMN04489717_1592</name>
</gene>
<evidence type="ECO:0000313" key="1">
    <source>
        <dbReference type="EMBL" id="SDS09031.1"/>
    </source>
</evidence>
<protein>
    <submittedName>
        <fullName evidence="1">Uncharacterized protein</fullName>
    </submittedName>
</protein>
<organism evidence="1 2">
    <name type="scientific">Actinopolymorpha singaporensis</name>
    <dbReference type="NCBI Taxonomy" id="117157"/>
    <lineage>
        <taxon>Bacteria</taxon>
        <taxon>Bacillati</taxon>
        <taxon>Actinomycetota</taxon>
        <taxon>Actinomycetes</taxon>
        <taxon>Propionibacteriales</taxon>
        <taxon>Actinopolymorphaceae</taxon>
        <taxon>Actinopolymorpha</taxon>
    </lineage>
</organism>
<keyword evidence="2" id="KW-1185">Reference proteome</keyword>
<sequence>MFSIDELAACVDADLRALSDRWSVEIVTTEGVPDQVRETAASHGLSIPELFPQAVSVRHDGFPYSRLTLSSGPDEGGEQLEASIEQLKTFVAEVTTEEWPGCPHHRHALVPTYEDGSLGWACPSSHEVLVPLGGLSQL</sequence>
<name>A0A1H1PCM4_9ACTN</name>
<dbReference type="AlphaFoldDB" id="A0A1H1PCM4"/>
<dbReference type="EMBL" id="LT629732">
    <property type="protein sequence ID" value="SDS09031.1"/>
    <property type="molecule type" value="Genomic_DNA"/>
</dbReference>
<proteinExistence type="predicted"/>
<reference evidence="1 2" key="1">
    <citation type="submission" date="2016-10" db="EMBL/GenBank/DDBJ databases">
        <authorList>
            <person name="de Groot N.N."/>
        </authorList>
    </citation>
    <scope>NUCLEOTIDE SEQUENCE [LARGE SCALE GENOMIC DNA]</scope>
    <source>
        <strain evidence="1 2">DSM 22024</strain>
    </source>
</reference>